<reference evidence="6 7" key="1">
    <citation type="submission" date="2014-02" db="EMBL/GenBank/DDBJ databases">
        <title>Genome sequence of Ureaplasma diversum strain 246.</title>
        <authorList>
            <person name="Sirand-Pugnet P."/>
            <person name="Breton M."/>
            <person name="Dordet-Frisoni E."/>
            <person name="Baranowski E."/>
            <person name="Barre A."/>
            <person name="Couture C."/>
            <person name="Dupuy V."/>
            <person name="Gaurivaud P."/>
            <person name="Jacob D."/>
            <person name="Lemaitre C."/>
            <person name="Manso-Silvan L."/>
            <person name="Nikolski M."/>
            <person name="Nouvel L.-X."/>
            <person name="Poumarat F."/>
            <person name="Tardy F."/>
            <person name="Thebault P."/>
            <person name="Theil S."/>
            <person name="Citti C."/>
            <person name="Thiaucourt F."/>
            <person name="Blanchard A."/>
        </authorList>
    </citation>
    <scope>NUCLEOTIDE SEQUENCE [LARGE SCALE GENOMIC DNA]</scope>
    <source>
        <strain evidence="6 7">NCTC 246</strain>
    </source>
</reference>
<feature type="transmembrane region" description="Helical" evidence="5">
    <location>
        <begin position="463"/>
        <end position="491"/>
    </location>
</feature>
<feature type="transmembrane region" description="Helical" evidence="5">
    <location>
        <begin position="511"/>
        <end position="533"/>
    </location>
</feature>
<dbReference type="RefSeq" id="WP_038103341.1">
    <property type="nucleotide sequence ID" value="NZ_JFDP01000077.1"/>
</dbReference>
<dbReference type="GO" id="GO:0016020">
    <property type="term" value="C:membrane"/>
    <property type="evidence" value="ECO:0007669"/>
    <property type="project" value="UniProtKB-SubCell"/>
</dbReference>
<feature type="transmembrane region" description="Helical" evidence="5">
    <location>
        <begin position="384"/>
        <end position="405"/>
    </location>
</feature>
<dbReference type="Pfam" id="PF13520">
    <property type="entry name" value="AA_permease_2"/>
    <property type="match status" value="1"/>
</dbReference>
<evidence type="ECO:0000256" key="1">
    <source>
        <dbReference type="ARBA" id="ARBA00004141"/>
    </source>
</evidence>
<gene>
    <name evidence="6" type="ORF">UDIV_6170</name>
</gene>
<dbReference type="eggNOG" id="COG0531">
    <property type="taxonomic scope" value="Bacteria"/>
</dbReference>
<evidence type="ECO:0008006" key="8">
    <source>
        <dbReference type="Google" id="ProtNLM"/>
    </source>
</evidence>
<comment type="caution">
    <text evidence="6">The sequence shown here is derived from an EMBL/GenBank/DDBJ whole genome shotgun (WGS) entry which is preliminary data.</text>
</comment>
<protein>
    <recommendedName>
        <fullName evidence="8">Amino acid permease</fullName>
    </recommendedName>
</protein>
<feature type="transmembrane region" description="Helical" evidence="5">
    <location>
        <begin position="51"/>
        <end position="70"/>
    </location>
</feature>
<evidence type="ECO:0000256" key="4">
    <source>
        <dbReference type="ARBA" id="ARBA00023136"/>
    </source>
</evidence>
<organism evidence="6 7">
    <name type="scientific">Ureaplasma diversum NCTC 246</name>
    <dbReference type="NCBI Taxonomy" id="1188241"/>
    <lineage>
        <taxon>Bacteria</taxon>
        <taxon>Bacillati</taxon>
        <taxon>Mycoplasmatota</taxon>
        <taxon>Mycoplasmoidales</taxon>
        <taxon>Mycoplasmoidaceae</taxon>
        <taxon>Ureaplasma</taxon>
    </lineage>
</organism>
<evidence type="ECO:0000313" key="7">
    <source>
        <dbReference type="Proteomes" id="UP000028537"/>
    </source>
</evidence>
<feature type="transmembrane region" description="Helical" evidence="5">
    <location>
        <begin position="348"/>
        <end position="372"/>
    </location>
</feature>
<keyword evidence="4 5" id="KW-0472">Membrane</keyword>
<dbReference type="AlphaFoldDB" id="A0A084EWR2"/>
<dbReference type="GO" id="GO:0015179">
    <property type="term" value="F:L-amino acid transmembrane transporter activity"/>
    <property type="evidence" value="ECO:0007669"/>
    <property type="project" value="TreeGrafter"/>
</dbReference>
<keyword evidence="7" id="KW-1185">Reference proteome</keyword>
<feature type="transmembrane region" description="Helical" evidence="5">
    <location>
        <begin position="90"/>
        <end position="119"/>
    </location>
</feature>
<name>A0A084EWR2_9BACT</name>
<evidence type="ECO:0000313" key="6">
    <source>
        <dbReference type="EMBL" id="KEZ22404.1"/>
    </source>
</evidence>
<feature type="transmembrane region" description="Helical" evidence="5">
    <location>
        <begin position="217"/>
        <end position="236"/>
    </location>
</feature>
<dbReference type="Gene3D" id="1.20.1740.10">
    <property type="entry name" value="Amino acid/polyamine transporter I"/>
    <property type="match status" value="1"/>
</dbReference>
<keyword evidence="3 5" id="KW-1133">Transmembrane helix</keyword>
<dbReference type="PANTHER" id="PTHR11785">
    <property type="entry name" value="AMINO ACID TRANSPORTER"/>
    <property type="match status" value="1"/>
</dbReference>
<dbReference type="EMBL" id="JFDP01000077">
    <property type="protein sequence ID" value="KEZ22404.1"/>
    <property type="molecule type" value="Genomic_DNA"/>
</dbReference>
<feature type="transmembrane region" description="Helical" evidence="5">
    <location>
        <begin position="165"/>
        <end position="183"/>
    </location>
</feature>
<feature type="transmembrane region" description="Helical" evidence="5">
    <location>
        <begin position="292"/>
        <end position="318"/>
    </location>
</feature>
<keyword evidence="2 5" id="KW-0812">Transmembrane</keyword>
<dbReference type="OrthoDB" id="384581at2"/>
<evidence type="ECO:0000256" key="5">
    <source>
        <dbReference type="SAM" id="Phobius"/>
    </source>
</evidence>
<accession>A0A084EWR2</accession>
<evidence type="ECO:0000256" key="3">
    <source>
        <dbReference type="ARBA" id="ARBA00022989"/>
    </source>
</evidence>
<sequence length="558" mass="63013">MKVTTKKAKQIGFFAAVSMLIGSVVGIGIFFKNNSIFKINSFNEIGVIVSWIVAAFIAIATAISFAIFGFSKKQGAGLSGSLEIFKYKKFARFIAIAQPCFYNAALLPSLCFFGAEAFFKVILAPNETPPIWLLFVTTFIIFILFIVINLISIKIAATLQIISTILKFLPIIVFGIVGIVLGIKNWNYSLASVAVNDQIITSSNAVYTKGNFSFTNILTALPSILFAYDSFLNIGNIQHRIKNGSKRISWILVFGIVCVAFFYLLLTIGQIFVSEGTVFGVINKAWNYDPNIIKAVTLTVDIIILISILGVVNSFVLVDINANQYLINQKIIFTSYWLSKIANNKNQYLKGAVSSFISFSFFFIIHSIVGIIQNTDAYVDLMSNFSSVFFFLVYGLIIICALHNATKRNRYYKKYPFAKELSLSNRNYSFSLFNKKEELLIRKQRISLPAKNFVDLQTKPWHYLVWTVAIVGCCFVFLYQLFYGFTIQTWLDPYNKTMFGFGLYYDNNVTVSPWVASLIFFIFITIFIVTPFFNDSIIKLIHTKNLTLTKEIKTSLLV</sequence>
<feature type="transmembrane region" description="Helical" evidence="5">
    <location>
        <begin position="248"/>
        <end position="272"/>
    </location>
</feature>
<comment type="subcellular location">
    <subcellularLocation>
        <location evidence="1">Membrane</location>
        <topology evidence="1">Multi-pass membrane protein</topology>
    </subcellularLocation>
</comment>
<dbReference type="Proteomes" id="UP000028537">
    <property type="component" value="Unassembled WGS sequence"/>
</dbReference>
<feature type="transmembrane region" description="Helical" evidence="5">
    <location>
        <begin position="12"/>
        <end position="31"/>
    </location>
</feature>
<dbReference type="InterPro" id="IPR050598">
    <property type="entry name" value="AminoAcid_Transporter"/>
</dbReference>
<proteinExistence type="predicted"/>
<dbReference type="InterPro" id="IPR002293">
    <property type="entry name" value="AA/rel_permease1"/>
</dbReference>
<dbReference type="PANTHER" id="PTHR11785:SF512">
    <property type="entry name" value="SOBREMESA, ISOFORM B"/>
    <property type="match status" value="1"/>
</dbReference>
<evidence type="ECO:0000256" key="2">
    <source>
        <dbReference type="ARBA" id="ARBA00022692"/>
    </source>
</evidence>
<feature type="transmembrane region" description="Helical" evidence="5">
    <location>
        <begin position="131"/>
        <end position="153"/>
    </location>
</feature>